<accession>A0A183DUF3</accession>
<protein>
    <submittedName>
        <fullName evidence="3">DUF1336 domain-containing protein</fullName>
    </submittedName>
</protein>
<dbReference type="Proteomes" id="UP000271098">
    <property type="component" value="Unassembled WGS sequence"/>
</dbReference>
<dbReference type="AlphaFoldDB" id="A0A183DUF3"/>
<evidence type="ECO:0000313" key="3">
    <source>
        <dbReference type="WBParaSite" id="GPUH_0001235801-mRNA-1"/>
    </source>
</evidence>
<evidence type="ECO:0000313" key="2">
    <source>
        <dbReference type="Proteomes" id="UP000271098"/>
    </source>
</evidence>
<dbReference type="WBParaSite" id="GPUH_0001235801-mRNA-1">
    <property type="protein sequence ID" value="GPUH_0001235801-mRNA-1"/>
    <property type="gene ID" value="GPUH_0001235801"/>
</dbReference>
<reference evidence="1 2" key="2">
    <citation type="submission" date="2018-11" db="EMBL/GenBank/DDBJ databases">
        <authorList>
            <consortium name="Pathogen Informatics"/>
        </authorList>
    </citation>
    <scope>NUCLEOTIDE SEQUENCE [LARGE SCALE GENOMIC DNA]</scope>
</reference>
<keyword evidence="2" id="KW-1185">Reference proteome</keyword>
<sequence length="287" mass="32103">MDNQMTSAPSDMSDELKSAITAEIRVQIVPVVKELVREVVSEFRTVIADMVKPLHEDMHRFHGHSMTPNALLPENAGIYVSGSPSVNDTQGGQENTGENCEHLAISPASMNRSKAEPREPRAQSSTSDCPAFSFIYYNTACLIPIPTLLHPGRFAAHMKSRKYFVKDGKITGRIRQFGQVCHLLQDYDHILHRQYYCHGNTIGPATIRKNIWYLTSKVNLSEVVGCSLVSYEIGDNVTVKVSKVRYKSEMPVKEEIPAEEMDVSVVLNPNAELQRFVDSMEPLQALP</sequence>
<reference evidence="3" key="1">
    <citation type="submission" date="2016-06" db="UniProtKB">
        <authorList>
            <consortium name="WormBaseParasite"/>
        </authorList>
    </citation>
    <scope>IDENTIFICATION</scope>
</reference>
<gene>
    <name evidence="1" type="ORF">GPUH_LOCUS12344</name>
</gene>
<proteinExistence type="predicted"/>
<organism evidence="3">
    <name type="scientific">Gongylonema pulchrum</name>
    <dbReference type="NCBI Taxonomy" id="637853"/>
    <lineage>
        <taxon>Eukaryota</taxon>
        <taxon>Metazoa</taxon>
        <taxon>Ecdysozoa</taxon>
        <taxon>Nematoda</taxon>
        <taxon>Chromadorea</taxon>
        <taxon>Rhabditida</taxon>
        <taxon>Spirurina</taxon>
        <taxon>Spiruromorpha</taxon>
        <taxon>Spiruroidea</taxon>
        <taxon>Gongylonematidae</taxon>
        <taxon>Gongylonema</taxon>
    </lineage>
</organism>
<evidence type="ECO:0000313" key="1">
    <source>
        <dbReference type="EMBL" id="VDN20286.1"/>
    </source>
</evidence>
<dbReference type="EMBL" id="UYRT01079243">
    <property type="protein sequence ID" value="VDN20286.1"/>
    <property type="molecule type" value="Genomic_DNA"/>
</dbReference>
<name>A0A183DUF3_9BILA</name>